<accession>A0A1M7JMT0</accession>
<evidence type="ECO:0000313" key="3">
    <source>
        <dbReference type="Proteomes" id="UP000184444"/>
    </source>
</evidence>
<evidence type="ECO:0000313" key="2">
    <source>
        <dbReference type="EMBL" id="SHM54286.1"/>
    </source>
</evidence>
<reference evidence="3" key="1">
    <citation type="submission" date="2016-11" db="EMBL/GenBank/DDBJ databases">
        <authorList>
            <person name="Varghese N."/>
            <person name="Submissions S."/>
        </authorList>
    </citation>
    <scope>NUCLEOTIDE SEQUENCE [LARGE SCALE GENOMIC DNA]</scope>
    <source>
        <strain evidence="3">DSM 6637</strain>
    </source>
</reference>
<feature type="transmembrane region" description="Helical" evidence="1">
    <location>
        <begin position="147"/>
        <end position="176"/>
    </location>
</feature>
<protein>
    <submittedName>
        <fullName evidence="2">Uncharacterized protein</fullName>
    </submittedName>
</protein>
<dbReference type="Proteomes" id="UP000184444">
    <property type="component" value="Unassembled WGS sequence"/>
</dbReference>
<keyword evidence="1" id="KW-0812">Transmembrane</keyword>
<keyword evidence="1" id="KW-1133">Transmembrane helix</keyword>
<keyword evidence="3" id="KW-1185">Reference proteome</keyword>
<keyword evidence="1" id="KW-0472">Membrane</keyword>
<dbReference type="AlphaFoldDB" id="A0A1M7JMT0"/>
<name>A0A1M7JMT0_9RHOB</name>
<feature type="transmembrane region" description="Helical" evidence="1">
    <location>
        <begin position="81"/>
        <end position="102"/>
    </location>
</feature>
<dbReference type="OrthoDB" id="7847071at2"/>
<gene>
    <name evidence="2" type="ORF">SAMN05444389_1132</name>
</gene>
<proteinExistence type="predicted"/>
<dbReference type="RefSeq" id="WP_073068537.1">
    <property type="nucleotide sequence ID" value="NZ_FRCK01000013.1"/>
</dbReference>
<feature type="transmembrane region" description="Helical" evidence="1">
    <location>
        <begin position="108"/>
        <end position="126"/>
    </location>
</feature>
<dbReference type="STRING" id="53463.SAMN05444389_1132"/>
<sequence>MDGAKGLIAVLDTRSFASMWYWLLLALAWSRASRGALGIPPELVRANRRKPAGDEPPEALRLLDWVSLVAPRWRVAPGEGAVLVGAGAFLLTLLAGLGFGYGLETAQALFLLVAPLMWLAVLRVRLARRLLGPLAQAQSGRLPVAEAAFRIAALVAAHMRVTLALSAAAVLVAAMWGTRWHLLHPNGL</sequence>
<dbReference type="EMBL" id="FRCK01000013">
    <property type="protein sequence ID" value="SHM54286.1"/>
    <property type="molecule type" value="Genomic_DNA"/>
</dbReference>
<organism evidence="2 3">
    <name type="scientific">Paracoccus solventivorans</name>
    <dbReference type="NCBI Taxonomy" id="53463"/>
    <lineage>
        <taxon>Bacteria</taxon>
        <taxon>Pseudomonadati</taxon>
        <taxon>Pseudomonadota</taxon>
        <taxon>Alphaproteobacteria</taxon>
        <taxon>Rhodobacterales</taxon>
        <taxon>Paracoccaceae</taxon>
        <taxon>Paracoccus</taxon>
    </lineage>
</organism>
<evidence type="ECO:0000256" key="1">
    <source>
        <dbReference type="SAM" id="Phobius"/>
    </source>
</evidence>